<accession>A0A1Q6DRZ6</accession>
<dbReference type="PANTHER" id="PTHR37291:SF1">
    <property type="entry name" value="TYPE IV METHYL-DIRECTED RESTRICTION ENZYME ECOKMCRB SUBUNIT"/>
    <property type="match status" value="1"/>
</dbReference>
<dbReference type="STRING" id="1903181.BTN85_2194"/>
<dbReference type="Gene3D" id="3.40.50.300">
    <property type="entry name" value="P-loop containing nucleotide triphosphate hydrolases"/>
    <property type="match status" value="1"/>
</dbReference>
<dbReference type="CDD" id="cd00009">
    <property type="entry name" value="AAA"/>
    <property type="match status" value="1"/>
</dbReference>
<dbReference type="PANTHER" id="PTHR37291">
    <property type="entry name" value="5-METHYLCYTOSINE-SPECIFIC RESTRICTION ENZYME B"/>
    <property type="match status" value="1"/>
</dbReference>
<evidence type="ECO:0000313" key="3">
    <source>
        <dbReference type="Proteomes" id="UP000185744"/>
    </source>
</evidence>
<gene>
    <name evidence="2" type="ORF">BTN85_2194</name>
</gene>
<feature type="domain" description="AAA+ ATPase" evidence="1">
    <location>
        <begin position="455"/>
        <end position="639"/>
    </location>
</feature>
<dbReference type="InParanoid" id="A0A1Q6DRZ6"/>
<sequence length="768" mass="90726">MVERINLAGYAFDRKAIGLAFSEYKKLKKNNEYDEEYKWKVLQDLNELKRDLEINKDNVIEFIEALKEKNPHQGPLVHWKQLDELTEFAKTHPEKTTNLINQLISGDEELKERINVFKDSTDLGTPLYAYILSAHNLKEYAPYKESSFKKFFEYFSYNEEPNLRSLTLGEKYAKFTEFCHDLAEFISENSNTSATALDAQDFIYTSTTYYSLKENFQLKYIYQFAKKLSELKQNTGQLFSELKEFPMDYLQERKEYYKDSPKIKEIRFRVLEVIINRENPDLEKIKEQVNNKYEKNILRAYDDFKILAQIYIDFFKDRIKSYLKNLSGQLITEVGKGDLTSRYVSFQSHGFPSDETWLAIYPTSKEDHRKSYQFYLSFEPNNIKFGLYAGSKIKENLEEKDTIQDPSSIEFQRIKNKFEDQKDRFYKLNESDKENKKEDIEKQEVFEEIKNQIEKTYQVILYGPIGTGKTYSAKKFARWWLQEQDNEENIDEQIKMITFHPSFSYEDFIEGLTVKTEDGERKYEIEDGVFKELCIKAKKEYEEADPKAEASKYILIIDEINRGNLPKIFGETITLLEKDKRLGKKNETKADLAHSGNEFTIPPNLRIIGTMNTADRSIALIDAALRRRFRFLHFSPNYNQILNKYGFEGEKDLENTIEESQEDRKILQALSIKALKKINRKIIESSNLGKGKQIGHSLFLENSSEEAIKDTWRYEVLPLLETYYFGQFDRMKREVFEGNEIDLIDWETLEIRNFDSSELEDALRKIIS</sequence>
<dbReference type="GO" id="GO:0004519">
    <property type="term" value="F:endonuclease activity"/>
    <property type="evidence" value="ECO:0007669"/>
    <property type="project" value="UniProtKB-KW"/>
</dbReference>
<name>A0A1Q6DRZ6_METT1</name>
<protein>
    <submittedName>
        <fullName evidence="2">GTPase subunit of restriction endonuclease</fullName>
    </submittedName>
</protein>
<dbReference type="SUPFAM" id="SSF52540">
    <property type="entry name" value="P-loop containing nucleoside triphosphate hydrolases"/>
    <property type="match status" value="1"/>
</dbReference>
<keyword evidence="2" id="KW-0378">Hydrolase</keyword>
<proteinExistence type="predicted"/>
<dbReference type="EMBL" id="MSDW01000003">
    <property type="protein sequence ID" value="OKY77101.1"/>
    <property type="molecule type" value="Genomic_DNA"/>
</dbReference>
<keyword evidence="2" id="KW-0255">Endonuclease</keyword>
<dbReference type="GO" id="GO:0005524">
    <property type="term" value="F:ATP binding"/>
    <property type="evidence" value="ECO:0007669"/>
    <property type="project" value="InterPro"/>
</dbReference>
<dbReference type="AlphaFoldDB" id="A0A1Q6DRZ6"/>
<comment type="caution">
    <text evidence="2">The sequence shown here is derived from an EMBL/GenBank/DDBJ whole genome shotgun (WGS) entry which is preliminary data.</text>
</comment>
<keyword evidence="3" id="KW-1185">Reference proteome</keyword>
<dbReference type="SMART" id="SM00382">
    <property type="entry name" value="AAA"/>
    <property type="match status" value="1"/>
</dbReference>
<keyword evidence="2" id="KW-0540">Nuclease</keyword>
<dbReference type="InterPro" id="IPR027417">
    <property type="entry name" value="P-loop_NTPase"/>
</dbReference>
<dbReference type="InterPro" id="IPR011704">
    <property type="entry name" value="ATPase_dyneun-rel_AAA"/>
</dbReference>
<evidence type="ECO:0000259" key="1">
    <source>
        <dbReference type="SMART" id="SM00382"/>
    </source>
</evidence>
<dbReference type="InterPro" id="IPR052934">
    <property type="entry name" value="Methyl-DNA_Rec/Restrict_Enz"/>
</dbReference>
<dbReference type="Proteomes" id="UP000185744">
    <property type="component" value="Unassembled WGS sequence"/>
</dbReference>
<dbReference type="GO" id="GO:0016887">
    <property type="term" value="F:ATP hydrolysis activity"/>
    <property type="evidence" value="ECO:0007669"/>
    <property type="project" value="InterPro"/>
</dbReference>
<evidence type="ECO:0000313" key="2">
    <source>
        <dbReference type="EMBL" id="OKY77101.1"/>
    </source>
</evidence>
<reference evidence="2" key="1">
    <citation type="submission" date="2016-12" db="EMBL/GenBank/DDBJ databases">
        <title>Discovery of methanogenic haloarchaea.</title>
        <authorList>
            <person name="Sorokin D.Y."/>
            <person name="Makarova K.S."/>
            <person name="Abbas B."/>
            <person name="Ferrer M."/>
            <person name="Golyshin P.N."/>
        </authorList>
    </citation>
    <scope>NUCLEOTIDE SEQUENCE [LARGE SCALE GENOMIC DNA]</scope>
    <source>
        <strain evidence="2">HMET1</strain>
    </source>
</reference>
<dbReference type="Pfam" id="PF07728">
    <property type="entry name" value="AAA_5"/>
    <property type="match status" value="1"/>
</dbReference>
<organism evidence="2 3">
    <name type="scientific">Methanohalarchaeum thermophilum</name>
    <dbReference type="NCBI Taxonomy" id="1903181"/>
    <lineage>
        <taxon>Archaea</taxon>
        <taxon>Methanobacteriati</taxon>
        <taxon>Methanobacteriota</taxon>
        <taxon>Methanonatronarchaeia</taxon>
        <taxon>Methanonatronarchaeales</taxon>
        <taxon>Methanonatronarchaeaceae</taxon>
        <taxon>Candidatus Methanohalarchaeum</taxon>
    </lineage>
</organism>
<dbReference type="InterPro" id="IPR003593">
    <property type="entry name" value="AAA+_ATPase"/>
</dbReference>